<dbReference type="InterPro" id="IPR003798">
    <property type="entry name" value="DNA_recombination_RmuC"/>
</dbReference>
<keyword evidence="3" id="KW-0175">Coiled coil</keyword>
<reference evidence="6" key="1">
    <citation type="submission" date="2018-02" db="EMBL/GenBank/DDBJ databases">
        <authorList>
            <person name="Hausmann B."/>
        </authorList>
    </citation>
    <scope>NUCLEOTIDE SEQUENCE [LARGE SCALE GENOMIC DNA]</scope>
    <source>
        <strain evidence="6">Peat soil MAG SbA1</strain>
    </source>
</reference>
<evidence type="ECO:0000256" key="4">
    <source>
        <dbReference type="ARBA" id="ARBA00023172"/>
    </source>
</evidence>
<dbReference type="EMBL" id="OMOD01000029">
    <property type="protein sequence ID" value="SPF34356.1"/>
    <property type="molecule type" value="Genomic_DNA"/>
</dbReference>
<comment type="similarity">
    <text evidence="2">Belongs to the RmuC family.</text>
</comment>
<organism evidence="5 6">
    <name type="scientific">Candidatus Sulfotelmatobacter kueseliae</name>
    <dbReference type="NCBI Taxonomy" id="2042962"/>
    <lineage>
        <taxon>Bacteria</taxon>
        <taxon>Pseudomonadati</taxon>
        <taxon>Acidobacteriota</taxon>
        <taxon>Terriglobia</taxon>
        <taxon>Terriglobales</taxon>
        <taxon>Candidatus Korobacteraceae</taxon>
        <taxon>Candidatus Sulfotelmatobacter</taxon>
    </lineage>
</organism>
<evidence type="ECO:0000256" key="1">
    <source>
        <dbReference type="ARBA" id="ARBA00003416"/>
    </source>
</evidence>
<name>A0A2U3K3Y3_9BACT</name>
<dbReference type="PANTHER" id="PTHR30563:SF0">
    <property type="entry name" value="DNA RECOMBINATION PROTEIN RMUC"/>
    <property type="match status" value="1"/>
</dbReference>
<comment type="function">
    <text evidence="1">Involved in DNA recombination.</text>
</comment>
<accession>A0A2U3K3Y3</accession>
<dbReference type="GO" id="GO:0006310">
    <property type="term" value="P:DNA recombination"/>
    <property type="evidence" value="ECO:0007669"/>
    <property type="project" value="UniProtKB-KW"/>
</dbReference>
<evidence type="ECO:0000313" key="6">
    <source>
        <dbReference type="Proteomes" id="UP000238701"/>
    </source>
</evidence>
<dbReference type="Proteomes" id="UP000238701">
    <property type="component" value="Unassembled WGS sequence"/>
</dbReference>
<evidence type="ECO:0008006" key="7">
    <source>
        <dbReference type="Google" id="ProtNLM"/>
    </source>
</evidence>
<gene>
    <name evidence="5" type="ORF">SBA1_1240027</name>
</gene>
<evidence type="ECO:0000256" key="2">
    <source>
        <dbReference type="ARBA" id="ARBA00009840"/>
    </source>
</evidence>
<sequence length="462" mass="50612">MPASMELGISAVLGLLLGGLLAWLVLRSRTAALQAHLTLLEKEVPAAKADLVRLLAEQRELVASRARLESALDSERKTSAEKIELLTRAGEDLQNAFKALAADALKSNNSSFLQIAQETLRRFQSEAKGDLEARQKAVADLVAPVRDSLSKVDAQIQQMEVARGEAYGDLKAQVQSLIATQTELRSETGNLVRALRTPNVRGRWGEIQLRRVVEIAGMLPYCDFAEQETVTGESGRLRPDLVVKLPGGKNVVVDAKTPLQAFLDAFETTDEEARRACLAAHARQVREHMKTLSGKNYWEQFESTPEFVVMFLPGETFFSAALEQDPGLIEHGVLQKVIPASPTTLIALLKAVAYGWNQEKLARNAHEISALGKELHDRLRHMAGHITAVGANLDRAVESYNKAVGSLESRVLVSARKFVEMGAPSAEDIPELEPVETSARTLAFDWDEEAPKTSPSEERKAG</sequence>
<keyword evidence="4" id="KW-0233">DNA recombination</keyword>
<proteinExistence type="inferred from homology"/>
<dbReference type="Pfam" id="PF02646">
    <property type="entry name" value="RmuC"/>
    <property type="match status" value="1"/>
</dbReference>
<dbReference type="AlphaFoldDB" id="A0A2U3K3Y3"/>
<protein>
    <recommendedName>
        <fullName evidence="7">DNA recombination protein RmuC</fullName>
    </recommendedName>
</protein>
<dbReference type="PANTHER" id="PTHR30563">
    <property type="entry name" value="DNA RECOMBINATION PROTEIN RMUC"/>
    <property type="match status" value="1"/>
</dbReference>
<evidence type="ECO:0000256" key="3">
    <source>
        <dbReference type="ARBA" id="ARBA00023054"/>
    </source>
</evidence>
<evidence type="ECO:0000313" key="5">
    <source>
        <dbReference type="EMBL" id="SPF34356.1"/>
    </source>
</evidence>